<dbReference type="OrthoDB" id="408493at2759"/>
<gene>
    <name evidence="2" type="ORF">CAPTEDRAFT_206067</name>
</gene>
<dbReference type="PANTHER" id="PTHR31362">
    <property type="entry name" value="GLYCOSYLTRANSFERASE STELLO1-RELATED"/>
    <property type="match status" value="1"/>
</dbReference>
<keyword evidence="1" id="KW-0472">Membrane</keyword>
<protein>
    <submittedName>
        <fullName evidence="2 3">Uncharacterized protein</fullName>
    </submittedName>
</protein>
<dbReference type="HOGENOM" id="CLU_365728_0_0_1"/>
<dbReference type="EMBL" id="AMQN01006592">
    <property type="status" value="NOT_ANNOTATED_CDS"/>
    <property type="molecule type" value="Genomic_DNA"/>
</dbReference>
<evidence type="ECO:0000313" key="4">
    <source>
        <dbReference type="Proteomes" id="UP000014760"/>
    </source>
</evidence>
<sequence length="796" mass="92271">MAVLNLSWMCARQTWQSCLLAVTFCHPVRSRKPASSEVLYQSERSKSPRFWRNIIARMFRVPQRKKPLLYILGALVFILLLKWFRSDNIDWDFVAPAEPAKVQRNAELKHDKWIIVTTVQKPTSAMKKMAQIPNWLLLVVADGKTPKTWSLPGAILLDVKSQKELHYQVHSYLPYDSYTRKVIGYLYAIEHGAKYIYETDDDNFPEGDLTQFQTSMGQSELLLVETKNTTYNPSVHFGQGTMWPRGFPLDEIGYPSSRDYSLCQMNVPSIQQGLVNGDPDVDALFRLTRKHGLEDLDVKFDNAAPPVVLPHGTYSPFNSQNTLFTAKAFWALVLPVSVSMRACDIYRSYWAQTLMWTLGDNVGFYAPNSVQKRNPHSHIMDAYEETELYHHMGAYVYFMKKWKCDKVFFFDCVSQLTHDLVERGFFVRRDADLTDAWITDLATIGYAPPIMRSDTKSCHTNDPLHVVFFPDEQETVLPHSSRKMIPTDLVNHQYVNKYLTETCGFAYAFHWHNIMHEGHKFDREVLVISLQNNPEDIIPSLEATYRPHFPHILYCGEKPKDESFLRLWRVSYVTPPKQVSGVSCVLTAMRMRYHATAYIHITDTMYLNMHGSKLLSNQNHLTWVTGELDAYRPDTVNLCKEGSINCIPMSKDIISQINRYTNEIELDNAVKSKIKQCFDKLRADPSFQAQSTLTWVTDMTFRVPDTAQDKFKRLAEFYNKDAQSMKYDFFSLLLLECLEHTVEYMAYGDVKEAAEVEEKTDYLFPYPFKLVEIDEGPLNQHYCKHFEKYAPEDEPK</sequence>
<reference evidence="2 4" key="2">
    <citation type="journal article" date="2013" name="Nature">
        <title>Insights into bilaterian evolution from three spiralian genomes.</title>
        <authorList>
            <person name="Simakov O."/>
            <person name="Marletaz F."/>
            <person name="Cho S.J."/>
            <person name="Edsinger-Gonzales E."/>
            <person name="Havlak P."/>
            <person name="Hellsten U."/>
            <person name="Kuo D.H."/>
            <person name="Larsson T."/>
            <person name="Lv J."/>
            <person name="Arendt D."/>
            <person name="Savage R."/>
            <person name="Osoegawa K."/>
            <person name="de Jong P."/>
            <person name="Grimwood J."/>
            <person name="Chapman J.A."/>
            <person name="Shapiro H."/>
            <person name="Aerts A."/>
            <person name="Otillar R.P."/>
            <person name="Terry A.Y."/>
            <person name="Boore J.L."/>
            <person name="Grigoriev I.V."/>
            <person name="Lindberg D.R."/>
            <person name="Seaver E.C."/>
            <person name="Weisblat D.A."/>
            <person name="Putnam N.H."/>
            <person name="Rokhsar D.S."/>
        </authorList>
    </citation>
    <scope>NUCLEOTIDE SEQUENCE</scope>
    <source>
        <strain evidence="2 4">I ESC-2004</strain>
    </source>
</reference>
<evidence type="ECO:0000256" key="1">
    <source>
        <dbReference type="SAM" id="Phobius"/>
    </source>
</evidence>
<evidence type="ECO:0000313" key="3">
    <source>
        <dbReference type="EnsemblMetazoa" id="CapteP206067"/>
    </source>
</evidence>
<keyword evidence="4" id="KW-1185">Reference proteome</keyword>
<dbReference type="AlphaFoldDB" id="R7URP3"/>
<proteinExistence type="predicted"/>
<dbReference type="InterPro" id="IPR005049">
    <property type="entry name" value="STL-like"/>
</dbReference>
<keyword evidence="1" id="KW-0812">Transmembrane</keyword>
<accession>R7URP3</accession>
<reference evidence="3" key="3">
    <citation type="submission" date="2015-06" db="UniProtKB">
        <authorList>
            <consortium name="EnsemblMetazoa"/>
        </authorList>
    </citation>
    <scope>IDENTIFICATION</scope>
</reference>
<keyword evidence="1" id="KW-1133">Transmembrane helix</keyword>
<dbReference type="EnsemblMetazoa" id="CapteT206067">
    <property type="protein sequence ID" value="CapteP206067"/>
    <property type="gene ID" value="CapteG206067"/>
</dbReference>
<dbReference type="Proteomes" id="UP000014760">
    <property type="component" value="Unassembled WGS sequence"/>
</dbReference>
<feature type="transmembrane region" description="Helical" evidence="1">
    <location>
        <begin position="67"/>
        <end position="84"/>
    </location>
</feature>
<dbReference type="PANTHER" id="PTHR31362:SF0">
    <property type="entry name" value="EXOSTOSIN DOMAIN-CONTAINING PROTEIN-RELATED"/>
    <property type="match status" value="1"/>
</dbReference>
<dbReference type="STRING" id="283909.R7URP3"/>
<dbReference type="EMBL" id="KB298689">
    <property type="protein sequence ID" value="ELU08880.1"/>
    <property type="molecule type" value="Genomic_DNA"/>
</dbReference>
<name>R7URP3_CAPTE</name>
<organism evidence="2">
    <name type="scientific">Capitella teleta</name>
    <name type="common">Polychaete worm</name>
    <dbReference type="NCBI Taxonomy" id="283909"/>
    <lineage>
        <taxon>Eukaryota</taxon>
        <taxon>Metazoa</taxon>
        <taxon>Spiralia</taxon>
        <taxon>Lophotrochozoa</taxon>
        <taxon>Annelida</taxon>
        <taxon>Polychaeta</taxon>
        <taxon>Sedentaria</taxon>
        <taxon>Scolecida</taxon>
        <taxon>Capitellidae</taxon>
        <taxon>Capitella</taxon>
    </lineage>
</organism>
<evidence type="ECO:0000313" key="2">
    <source>
        <dbReference type="EMBL" id="ELU08880.1"/>
    </source>
</evidence>
<dbReference type="Pfam" id="PF03385">
    <property type="entry name" value="STELLO"/>
    <property type="match status" value="1"/>
</dbReference>
<dbReference type="OMA" id="HEDAFWA"/>
<reference evidence="4" key="1">
    <citation type="submission" date="2012-12" db="EMBL/GenBank/DDBJ databases">
        <authorList>
            <person name="Hellsten U."/>
            <person name="Grimwood J."/>
            <person name="Chapman J.A."/>
            <person name="Shapiro H."/>
            <person name="Aerts A."/>
            <person name="Otillar R.P."/>
            <person name="Terry A.Y."/>
            <person name="Boore J.L."/>
            <person name="Simakov O."/>
            <person name="Marletaz F."/>
            <person name="Cho S.-J."/>
            <person name="Edsinger-Gonzales E."/>
            <person name="Havlak P."/>
            <person name="Kuo D.-H."/>
            <person name="Larsson T."/>
            <person name="Lv J."/>
            <person name="Arendt D."/>
            <person name="Savage R."/>
            <person name="Osoegawa K."/>
            <person name="de Jong P."/>
            <person name="Lindberg D.R."/>
            <person name="Seaver E.C."/>
            <person name="Weisblat D.A."/>
            <person name="Putnam N.H."/>
            <person name="Grigoriev I.V."/>
            <person name="Rokhsar D.S."/>
        </authorList>
    </citation>
    <scope>NUCLEOTIDE SEQUENCE</scope>
    <source>
        <strain evidence="4">I ESC-2004</strain>
    </source>
</reference>